<evidence type="ECO:0000256" key="1">
    <source>
        <dbReference type="ARBA" id="ARBA00023235"/>
    </source>
</evidence>
<dbReference type="RefSeq" id="XP_044546442.1">
    <property type="nucleotide sequence ID" value="XM_044697271.1"/>
</dbReference>
<feature type="compositionally biased region" description="Low complexity" evidence="3">
    <location>
        <begin position="327"/>
        <end position="338"/>
    </location>
</feature>
<accession>A0AA88KH36</accession>
<evidence type="ECO:0000256" key="2">
    <source>
        <dbReference type="ARBA" id="ARBA00023277"/>
    </source>
</evidence>
<name>A0AA88KH36_NAELO</name>
<dbReference type="PANTHER" id="PTHR36120">
    <property type="entry name" value="FUCOSE ISOMERASE"/>
    <property type="match status" value="1"/>
</dbReference>
<dbReference type="GeneID" id="68099773"/>
<sequence>MKRHTNKIISLTKQQWQQHYRSVMPSWNRKSQFISFGSMAASTLVKESTTLLSHCSEYKNFHSNVKTGVEESSSSSLQNKSFIKLGVLFAWSGMHERMQRKFEEKTEEILNSVVFPNYNIDKQTILSMTKQNKPSVEKLKQIYQDCNVLLVCPLTGGTEELLQDLVSLKKPIVLYGESYHNSIAASLELRQYFRNYMIPSVLVNKTDLIHSKLEEFATRYEQSWKHFLDLRLGLIGEISPWLINEKDFVTKESLQENGGLEVVTPSFRLPFTKISSKELYDTFKDVTVDEAKEVAILVQELQEQKVKSVCCGGRKKDTTHSEDTHCHGSTGTCGSSNSGSCKSSDGDHSCSGETVLSKVSTESLPVVPTDSLIEACKVYIAIQRLLNKYKLDGFTIGCFDLIADIKTTPCLALGLLNGIPQLKLSDGKLLTMKASACEGELNSLLAMILCQKFLNKSPFMANIVDFTPSQNGMEDELLIAHCTAPMIPGLPFELTTHFESGTGVAVRVDMPTVTGLKNVKSGHMNGKTVAALGASSAMATLIKIKNTRDVIIAPVVVYDKETSLLRCRTQLRLRMQRVNDFVDSTFGNHHLLIYDNYYNVKDMFTELGFSITEHM</sequence>
<comment type="caution">
    <text evidence="4">The sequence shown here is derived from an EMBL/GenBank/DDBJ whole genome shotgun (WGS) entry which is preliminary data.</text>
</comment>
<dbReference type="EMBL" id="PYSW02000029">
    <property type="protein sequence ID" value="KAG2379180.1"/>
    <property type="molecule type" value="Genomic_DNA"/>
</dbReference>
<evidence type="ECO:0000313" key="5">
    <source>
        <dbReference type="Proteomes" id="UP000816034"/>
    </source>
</evidence>
<gene>
    <name evidence="4" type="ORF">C9374_007319</name>
</gene>
<keyword evidence="2" id="KW-0119">Carbohydrate metabolism</keyword>
<dbReference type="InterPro" id="IPR009015">
    <property type="entry name" value="Fucose_isomerase_N/cen_sf"/>
</dbReference>
<dbReference type="AlphaFoldDB" id="A0AA88KH36"/>
<dbReference type="PANTHER" id="PTHR36120:SF2">
    <property type="entry name" value="FUCOSE ISOMERASE"/>
    <property type="match status" value="1"/>
</dbReference>
<evidence type="ECO:0000256" key="3">
    <source>
        <dbReference type="SAM" id="MobiDB-lite"/>
    </source>
</evidence>
<feature type="region of interest" description="Disordered" evidence="3">
    <location>
        <begin position="316"/>
        <end position="338"/>
    </location>
</feature>
<feature type="compositionally biased region" description="Basic and acidic residues" evidence="3">
    <location>
        <begin position="316"/>
        <end position="326"/>
    </location>
</feature>
<keyword evidence="1" id="KW-0413">Isomerase</keyword>
<dbReference type="GO" id="GO:0016861">
    <property type="term" value="F:intramolecular oxidoreductase activity, interconverting aldoses and ketoses"/>
    <property type="evidence" value="ECO:0007669"/>
    <property type="project" value="InterPro"/>
</dbReference>
<proteinExistence type="predicted"/>
<dbReference type="Proteomes" id="UP000816034">
    <property type="component" value="Unassembled WGS sequence"/>
</dbReference>
<dbReference type="SUPFAM" id="SSF53743">
    <property type="entry name" value="FucI/AraA N-terminal and middle domains"/>
    <property type="match status" value="1"/>
</dbReference>
<evidence type="ECO:0000313" key="4">
    <source>
        <dbReference type="EMBL" id="KAG2379180.1"/>
    </source>
</evidence>
<dbReference type="GO" id="GO:0005737">
    <property type="term" value="C:cytoplasm"/>
    <property type="evidence" value="ECO:0007669"/>
    <property type="project" value="InterPro"/>
</dbReference>
<keyword evidence="5" id="KW-1185">Reference proteome</keyword>
<protein>
    <submittedName>
        <fullName evidence="4">Uncharacterized protein</fullName>
    </submittedName>
</protein>
<dbReference type="GO" id="GO:0005996">
    <property type="term" value="P:monosaccharide metabolic process"/>
    <property type="evidence" value="ECO:0007669"/>
    <property type="project" value="InterPro"/>
</dbReference>
<reference evidence="4 5" key="1">
    <citation type="journal article" date="2018" name="BMC Genomics">
        <title>The genome of Naegleria lovaniensis, the basis for a comparative approach to unravel pathogenicity factors of the human pathogenic amoeba N. fowleri.</title>
        <authorList>
            <person name="Liechti N."/>
            <person name="Schurch N."/>
            <person name="Bruggmann R."/>
            <person name="Wittwer M."/>
        </authorList>
    </citation>
    <scope>NUCLEOTIDE SEQUENCE [LARGE SCALE GENOMIC DNA]</scope>
    <source>
        <strain evidence="4 5">ATCC 30569</strain>
    </source>
</reference>
<organism evidence="4 5">
    <name type="scientific">Naegleria lovaniensis</name>
    <name type="common">Amoeba</name>
    <dbReference type="NCBI Taxonomy" id="51637"/>
    <lineage>
        <taxon>Eukaryota</taxon>
        <taxon>Discoba</taxon>
        <taxon>Heterolobosea</taxon>
        <taxon>Tetramitia</taxon>
        <taxon>Eutetramitia</taxon>
        <taxon>Vahlkampfiidae</taxon>
        <taxon>Naegleria</taxon>
    </lineage>
</organism>